<comment type="caution">
    <text evidence="12">The sequence shown here is derived from an EMBL/GenBank/DDBJ whole genome shotgun (WGS) entry which is preliminary data.</text>
</comment>
<sequence length="387" mass="42313">MMPAFKARIASALESRRRQGLNRSLAPVSHGNRTALSAEGRNYINFSSNDYLGLANDEALKRAWQDGIDRFGNGSGASPLVTGFHTEHQRLESTLCEWLGYERAVLFNSGFSANQALLFALLEKGDRLLQDKLNHASLMEAGVHGPATMRRFRHNDVSHLEALLAEESNSLVVTEGVFSMDGDLAPLDAIAKLTAQRAWLAVDDAHGIGVLGSEGRGTSSYFQVTPELLVVTFGKAFGLSGAAILCDAETGEYLTQFARHHVYSTAMPPAQAHALTQATGMVRQQQWRRDKLRELSEVYDRVLSNVPGYVKTQTPIKPFVIGEAQPTVQVANHLRQRGFWMTAIRPPTVASGSARLRITLTAGHSAAQVEQMATAVRRFIEQGEIGC</sequence>
<dbReference type="GO" id="GO:0030170">
    <property type="term" value="F:pyridoxal phosphate binding"/>
    <property type="evidence" value="ECO:0007669"/>
    <property type="project" value="UniProtKB-UniRule"/>
</dbReference>
<dbReference type="NCBIfam" id="TIGR00858">
    <property type="entry name" value="bioF"/>
    <property type="match status" value="1"/>
</dbReference>
<evidence type="ECO:0000259" key="11">
    <source>
        <dbReference type="Pfam" id="PF00155"/>
    </source>
</evidence>
<dbReference type="CDD" id="cd06454">
    <property type="entry name" value="KBL_like"/>
    <property type="match status" value="1"/>
</dbReference>
<dbReference type="STRING" id="1219065.VPR01S_03_00300"/>
<dbReference type="PANTHER" id="PTHR13693:SF100">
    <property type="entry name" value="8-AMINO-7-OXONONANOATE SYNTHASE"/>
    <property type="match status" value="1"/>
</dbReference>
<dbReference type="EMBL" id="BATJ01000003">
    <property type="protein sequence ID" value="GAD66122.1"/>
    <property type="molecule type" value="Genomic_DNA"/>
</dbReference>
<evidence type="ECO:0000256" key="8">
    <source>
        <dbReference type="ARBA" id="ARBA00047715"/>
    </source>
</evidence>
<comment type="function">
    <text evidence="9">Catalyzes the decarboxylative condensation of pimeloyl-[acyl-carrier protein] and L-alanine to produce 8-amino-7-oxononanoate (AON), [acyl-carrier protein], and carbon dioxide.</text>
</comment>
<evidence type="ECO:0000256" key="6">
    <source>
        <dbReference type="ARBA" id="ARBA00022756"/>
    </source>
</evidence>
<dbReference type="Gene3D" id="3.40.640.10">
    <property type="entry name" value="Type I PLP-dependent aspartate aminotransferase-like (Major domain)"/>
    <property type="match status" value="1"/>
</dbReference>
<feature type="binding site" evidence="9">
    <location>
        <position position="179"/>
    </location>
    <ligand>
        <name>pyridoxal 5'-phosphate</name>
        <dbReference type="ChEBI" id="CHEBI:597326"/>
    </ligand>
</feature>
<evidence type="ECO:0000256" key="3">
    <source>
        <dbReference type="ARBA" id="ARBA00010008"/>
    </source>
</evidence>
<dbReference type="Gene3D" id="3.90.1150.10">
    <property type="entry name" value="Aspartate Aminotransferase, domain 1"/>
    <property type="match status" value="1"/>
</dbReference>
<comment type="subunit">
    <text evidence="4 9">Homodimer.</text>
</comment>
<reference evidence="12 13" key="1">
    <citation type="submission" date="2013-09" db="EMBL/GenBank/DDBJ databases">
        <title>Whole genome shotgun sequence of Vibrio proteolyticus NBRC 13287.</title>
        <authorList>
            <person name="Isaki S."/>
            <person name="Hosoyama A."/>
            <person name="Numata M."/>
            <person name="Hashimoto M."/>
            <person name="Hosoyama Y."/>
            <person name="Tsuchikane K."/>
            <person name="Noguchi M."/>
            <person name="Hirakata S."/>
            <person name="Ichikawa N."/>
            <person name="Ohji S."/>
            <person name="Yamazoe A."/>
            <person name="Fujita N."/>
        </authorList>
    </citation>
    <scope>NUCLEOTIDE SEQUENCE [LARGE SCALE GENOMIC DNA]</scope>
    <source>
        <strain evidence="12 13">NBRC 13287</strain>
    </source>
</reference>
<keyword evidence="6 9" id="KW-0093">Biotin biosynthesis</keyword>
<feature type="binding site" evidence="9">
    <location>
        <position position="232"/>
    </location>
    <ligand>
        <name>pyridoxal 5'-phosphate</name>
        <dbReference type="ChEBI" id="CHEBI:597326"/>
    </ligand>
</feature>
<feature type="binding site" evidence="9">
    <location>
        <position position="206"/>
    </location>
    <ligand>
        <name>pyridoxal 5'-phosphate</name>
        <dbReference type="ChEBI" id="CHEBI:597326"/>
    </ligand>
</feature>
<evidence type="ECO:0000256" key="9">
    <source>
        <dbReference type="HAMAP-Rule" id="MF_01693"/>
    </source>
</evidence>
<dbReference type="EC" id="2.3.1.47" evidence="9"/>
<keyword evidence="5 9" id="KW-0808">Transferase</keyword>
<keyword evidence="7 9" id="KW-0663">Pyridoxal phosphate</keyword>
<feature type="binding site" evidence="9">
    <location>
        <begin position="110"/>
        <end position="111"/>
    </location>
    <ligand>
        <name>pyridoxal 5'-phosphate</name>
        <dbReference type="ChEBI" id="CHEBI:597326"/>
    </ligand>
</feature>
<evidence type="ECO:0000256" key="2">
    <source>
        <dbReference type="ARBA" id="ARBA00004746"/>
    </source>
</evidence>
<dbReference type="UniPathway" id="UPA00078"/>
<gene>
    <name evidence="9 12" type="primary">bioF</name>
    <name evidence="12" type="ORF">VPR01S_03_00300</name>
</gene>
<dbReference type="InterPro" id="IPR015424">
    <property type="entry name" value="PyrdxlP-dep_Trfase"/>
</dbReference>
<dbReference type="PROSITE" id="PS00599">
    <property type="entry name" value="AA_TRANSFER_CLASS_2"/>
    <property type="match status" value="1"/>
</dbReference>
<dbReference type="InterPro" id="IPR004839">
    <property type="entry name" value="Aminotransferase_I/II_large"/>
</dbReference>
<evidence type="ECO:0000313" key="12">
    <source>
        <dbReference type="EMBL" id="GAD66122.1"/>
    </source>
</evidence>
<comment type="cofactor">
    <cofactor evidence="1 9 10">
        <name>pyridoxal 5'-phosphate</name>
        <dbReference type="ChEBI" id="CHEBI:597326"/>
    </cofactor>
</comment>
<feature type="binding site" evidence="9">
    <location>
        <position position="348"/>
    </location>
    <ligand>
        <name>substrate</name>
    </ligand>
</feature>
<dbReference type="InterPro" id="IPR015422">
    <property type="entry name" value="PyrdxlP-dep_Trfase_small"/>
</dbReference>
<keyword evidence="13" id="KW-1185">Reference proteome</keyword>
<feature type="domain" description="Aminotransferase class I/classII large" evidence="11">
    <location>
        <begin position="42"/>
        <end position="375"/>
    </location>
</feature>
<dbReference type="InterPro" id="IPR022834">
    <property type="entry name" value="AONS_Proteobacteria"/>
</dbReference>
<dbReference type="Proteomes" id="UP000016570">
    <property type="component" value="Unassembled WGS sequence"/>
</dbReference>
<evidence type="ECO:0000313" key="13">
    <source>
        <dbReference type="Proteomes" id="UP000016570"/>
    </source>
</evidence>
<dbReference type="SUPFAM" id="SSF53383">
    <property type="entry name" value="PLP-dependent transferases"/>
    <property type="match status" value="1"/>
</dbReference>
<dbReference type="eggNOG" id="COG0156">
    <property type="taxonomic scope" value="Bacteria"/>
</dbReference>
<dbReference type="InterPro" id="IPR015421">
    <property type="entry name" value="PyrdxlP-dep_Trfase_major"/>
</dbReference>
<organism evidence="12 13">
    <name type="scientific">Vibrio proteolyticus NBRC 13287</name>
    <dbReference type="NCBI Taxonomy" id="1219065"/>
    <lineage>
        <taxon>Bacteria</taxon>
        <taxon>Pseudomonadati</taxon>
        <taxon>Pseudomonadota</taxon>
        <taxon>Gammaproteobacteria</taxon>
        <taxon>Vibrionales</taxon>
        <taxon>Vibrionaceae</taxon>
        <taxon>Vibrio</taxon>
    </lineage>
</organism>
<dbReference type="AlphaFoldDB" id="U2ZYE7"/>
<feature type="binding site" evidence="9">
    <location>
        <position position="23"/>
    </location>
    <ligand>
        <name>substrate</name>
    </ligand>
</feature>
<dbReference type="GO" id="GO:0008710">
    <property type="term" value="F:8-amino-7-oxononanoate synthase activity"/>
    <property type="evidence" value="ECO:0007669"/>
    <property type="project" value="UniProtKB-UniRule"/>
</dbReference>
<evidence type="ECO:0000256" key="4">
    <source>
        <dbReference type="ARBA" id="ARBA00011738"/>
    </source>
</evidence>
<evidence type="ECO:0000256" key="10">
    <source>
        <dbReference type="PIRSR" id="PIRSR604723-51"/>
    </source>
</evidence>
<protein>
    <recommendedName>
        <fullName evidence="9">8-amino-7-oxononanoate synthase</fullName>
        <shortName evidence="9">AONS</shortName>
        <ecNumber evidence="9">2.3.1.47</ecNumber>
    </recommendedName>
    <alternativeName>
        <fullName evidence="9">7-keto-8-amino-pelargonic acid synthase</fullName>
        <shortName evidence="9">7-KAP synthase</shortName>
        <shortName evidence="9">KAPA synthase</shortName>
    </alternativeName>
    <alternativeName>
        <fullName evidence="9">8-amino-7-ketopelargonate synthase</fullName>
    </alternativeName>
</protein>
<comment type="pathway">
    <text evidence="2 9">Cofactor biosynthesis; biotin biosynthesis.</text>
</comment>
<dbReference type="InterPro" id="IPR004723">
    <property type="entry name" value="AONS_Archaea/Proteobacteria"/>
</dbReference>
<accession>U2ZYE7</accession>
<evidence type="ECO:0000256" key="7">
    <source>
        <dbReference type="ARBA" id="ARBA00022898"/>
    </source>
</evidence>
<dbReference type="InterPro" id="IPR050087">
    <property type="entry name" value="AON_synthase_class-II"/>
</dbReference>
<feature type="binding site" evidence="9">
    <location>
        <position position="135"/>
    </location>
    <ligand>
        <name>substrate</name>
    </ligand>
</feature>
<dbReference type="HAMAP" id="MF_01693">
    <property type="entry name" value="BioF_aminotrans_2"/>
    <property type="match status" value="1"/>
</dbReference>
<dbReference type="PANTHER" id="PTHR13693">
    <property type="entry name" value="CLASS II AMINOTRANSFERASE/8-AMINO-7-OXONONANOATE SYNTHASE"/>
    <property type="match status" value="1"/>
</dbReference>
<feature type="modified residue" description="N6-(pyridoxal phosphate)lysine" evidence="9 10">
    <location>
        <position position="235"/>
    </location>
</feature>
<proteinExistence type="inferred from homology"/>
<comment type="similarity">
    <text evidence="3 9">Belongs to the class-II pyridoxal-phosphate-dependent aminotransferase family. BioF subfamily.</text>
</comment>
<dbReference type="Pfam" id="PF00155">
    <property type="entry name" value="Aminotran_1_2"/>
    <property type="match status" value="1"/>
</dbReference>
<comment type="catalytic activity">
    <reaction evidence="8 9">
        <text>6-carboxyhexanoyl-[ACP] + L-alanine + H(+) = (8S)-8-amino-7-oxononanoate + holo-[ACP] + CO2</text>
        <dbReference type="Rhea" id="RHEA:42288"/>
        <dbReference type="Rhea" id="RHEA-COMP:9685"/>
        <dbReference type="Rhea" id="RHEA-COMP:9955"/>
        <dbReference type="ChEBI" id="CHEBI:15378"/>
        <dbReference type="ChEBI" id="CHEBI:16526"/>
        <dbReference type="ChEBI" id="CHEBI:57972"/>
        <dbReference type="ChEBI" id="CHEBI:64479"/>
        <dbReference type="ChEBI" id="CHEBI:78846"/>
        <dbReference type="ChEBI" id="CHEBI:149468"/>
        <dbReference type="EC" id="2.3.1.47"/>
    </reaction>
</comment>
<dbReference type="GO" id="GO:0009102">
    <property type="term" value="P:biotin biosynthetic process"/>
    <property type="evidence" value="ECO:0007669"/>
    <property type="project" value="UniProtKB-UniRule"/>
</dbReference>
<dbReference type="InterPro" id="IPR001917">
    <property type="entry name" value="Aminotrans_II_pyridoxalP_BS"/>
</dbReference>
<evidence type="ECO:0000256" key="1">
    <source>
        <dbReference type="ARBA" id="ARBA00001933"/>
    </source>
</evidence>
<name>U2ZYE7_VIBPR</name>
<evidence type="ECO:0000256" key="5">
    <source>
        <dbReference type="ARBA" id="ARBA00022679"/>
    </source>
</evidence>